<keyword evidence="1 5" id="KW-0732">Signal</keyword>
<dbReference type="SUPFAM" id="SSF141488">
    <property type="entry name" value="YdhA-like"/>
    <property type="match status" value="1"/>
</dbReference>
<protein>
    <recommendedName>
        <fullName evidence="6">C-type lysozyme inhibitor domain-containing protein</fullName>
    </recommendedName>
</protein>
<feature type="domain" description="C-type lysozyme inhibitor" evidence="6">
    <location>
        <begin position="44"/>
        <end position="107"/>
    </location>
</feature>
<keyword evidence="2" id="KW-0472">Membrane</keyword>
<dbReference type="Gene3D" id="2.40.128.200">
    <property type="match status" value="1"/>
</dbReference>
<feature type="chain" id="PRO_5022971748" description="C-type lysozyme inhibitor domain-containing protein" evidence="5">
    <location>
        <begin position="23"/>
        <end position="127"/>
    </location>
</feature>
<dbReference type="RefSeq" id="WP_146289775.1">
    <property type="nucleotide sequence ID" value="NZ_CP042304.1"/>
</dbReference>
<sequence>MTRSILAALLATAMFAPVAAQAAEATLQIELSATGDFERRVMTYDCNDGSSVTVTYINAAPNFLAILPVVDEPEPLIFSSVVAASGVRYVSGIWEWWTKGVDATLHDVTLGQDAEPVLTCSELNNTP</sequence>
<evidence type="ECO:0000313" key="8">
    <source>
        <dbReference type="Proteomes" id="UP000315364"/>
    </source>
</evidence>
<reference evidence="7 8" key="1">
    <citation type="submission" date="2019-07" db="EMBL/GenBank/DDBJ databases">
        <title>Full genome sequence of Devosia sp. Gsoil 520.</title>
        <authorList>
            <person name="Im W.-T."/>
        </authorList>
    </citation>
    <scope>NUCLEOTIDE SEQUENCE [LARGE SCALE GENOMIC DNA]</scope>
    <source>
        <strain evidence="7 8">Gsoil 520</strain>
    </source>
</reference>
<dbReference type="InterPro" id="IPR018660">
    <property type="entry name" value="MliC"/>
</dbReference>
<keyword evidence="8" id="KW-1185">Reference proteome</keyword>
<dbReference type="Proteomes" id="UP000315364">
    <property type="component" value="Chromosome"/>
</dbReference>
<organism evidence="7 8">
    <name type="scientific">Devosia ginsengisoli</name>
    <dbReference type="NCBI Taxonomy" id="400770"/>
    <lineage>
        <taxon>Bacteria</taxon>
        <taxon>Pseudomonadati</taxon>
        <taxon>Pseudomonadota</taxon>
        <taxon>Alphaproteobacteria</taxon>
        <taxon>Hyphomicrobiales</taxon>
        <taxon>Devosiaceae</taxon>
        <taxon>Devosia</taxon>
    </lineage>
</organism>
<dbReference type="OrthoDB" id="120729at2"/>
<name>A0A5B8LT80_9HYPH</name>
<accession>A0A5B8LT80</accession>
<evidence type="ECO:0000259" key="6">
    <source>
        <dbReference type="Pfam" id="PF09864"/>
    </source>
</evidence>
<evidence type="ECO:0000256" key="4">
    <source>
        <dbReference type="ARBA" id="ARBA00023288"/>
    </source>
</evidence>
<evidence type="ECO:0000256" key="2">
    <source>
        <dbReference type="ARBA" id="ARBA00023136"/>
    </source>
</evidence>
<evidence type="ECO:0000256" key="3">
    <source>
        <dbReference type="ARBA" id="ARBA00023139"/>
    </source>
</evidence>
<dbReference type="EMBL" id="CP042304">
    <property type="protein sequence ID" value="QDZ10991.1"/>
    <property type="molecule type" value="Genomic_DNA"/>
</dbReference>
<dbReference type="InterPro" id="IPR036328">
    <property type="entry name" value="MliC_sf"/>
</dbReference>
<dbReference type="AlphaFoldDB" id="A0A5B8LT80"/>
<keyword evidence="4" id="KW-0449">Lipoprotein</keyword>
<dbReference type="KEGG" id="dea:FPZ08_09640"/>
<keyword evidence="3" id="KW-0564">Palmitate</keyword>
<evidence type="ECO:0000313" key="7">
    <source>
        <dbReference type="EMBL" id="QDZ10991.1"/>
    </source>
</evidence>
<feature type="signal peptide" evidence="5">
    <location>
        <begin position="1"/>
        <end position="22"/>
    </location>
</feature>
<dbReference type="Pfam" id="PF09864">
    <property type="entry name" value="MliC"/>
    <property type="match status" value="1"/>
</dbReference>
<proteinExistence type="predicted"/>
<evidence type="ECO:0000256" key="5">
    <source>
        <dbReference type="SAM" id="SignalP"/>
    </source>
</evidence>
<gene>
    <name evidence="7" type="ORF">FPZ08_09640</name>
</gene>
<evidence type="ECO:0000256" key="1">
    <source>
        <dbReference type="ARBA" id="ARBA00022729"/>
    </source>
</evidence>